<dbReference type="InterPro" id="IPR037061">
    <property type="entry name" value="Lytic_TGlycoase_superhlx_L_sf"/>
</dbReference>
<dbReference type="InterPro" id="IPR008258">
    <property type="entry name" value="Transglycosylase_SLT_dom_1"/>
</dbReference>
<dbReference type="EMBL" id="SNXE01000009">
    <property type="protein sequence ID" value="TDP06363.1"/>
    <property type="molecule type" value="Genomic_DNA"/>
</dbReference>
<keyword evidence="6" id="KW-1185">Reference proteome</keyword>
<reference evidence="5 6" key="1">
    <citation type="submission" date="2019-03" db="EMBL/GenBank/DDBJ databases">
        <title>Genomic Encyclopedia of Type Strains, Phase IV (KMG-IV): sequencing the most valuable type-strain genomes for metagenomic binning, comparative biology and taxonomic classification.</title>
        <authorList>
            <person name="Goeker M."/>
        </authorList>
    </citation>
    <scope>NUCLEOTIDE SEQUENCE [LARGE SCALE GENOMIC DNA]</scope>
    <source>
        <strain evidence="5 6">DSM 25082</strain>
    </source>
</reference>
<dbReference type="Proteomes" id="UP000295357">
    <property type="component" value="Unassembled WGS sequence"/>
</dbReference>
<comment type="similarity">
    <text evidence="1">Belongs to the transglycosylase Slt family.</text>
</comment>
<dbReference type="CDD" id="cd13401">
    <property type="entry name" value="Slt70-like"/>
    <property type="match status" value="1"/>
</dbReference>
<dbReference type="InterPro" id="IPR008939">
    <property type="entry name" value="Lytic_TGlycosylase_superhlx_U"/>
</dbReference>
<dbReference type="SUPFAM" id="SSF53955">
    <property type="entry name" value="Lysozyme-like"/>
    <property type="match status" value="1"/>
</dbReference>
<feature type="domain" description="Transglycosylase SLT" evidence="3">
    <location>
        <begin position="517"/>
        <end position="617"/>
    </location>
</feature>
<proteinExistence type="inferred from homology"/>
<dbReference type="GO" id="GO:0042597">
    <property type="term" value="C:periplasmic space"/>
    <property type="evidence" value="ECO:0007669"/>
    <property type="project" value="InterPro"/>
</dbReference>
<keyword evidence="2" id="KW-0732">Signal</keyword>
<evidence type="ECO:0000256" key="1">
    <source>
        <dbReference type="ARBA" id="ARBA00007734"/>
    </source>
</evidence>
<dbReference type="Gene3D" id="1.10.1240.20">
    <property type="entry name" value="Lytic transglycosylase, superhelical linker domain"/>
    <property type="match status" value="1"/>
</dbReference>
<dbReference type="AlphaFoldDB" id="A0A4R6MVD5"/>
<evidence type="ECO:0000313" key="5">
    <source>
        <dbReference type="EMBL" id="TDP06363.1"/>
    </source>
</evidence>
<dbReference type="Gene3D" id="1.10.530.10">
    <property type="match status" value="1"/>
</dbReference>
<dbReference type="PANTHER" id="PTHR37423:SF5">
    <property type="entry name" value="SOLUBLE LYTIC MUREIN TRANSGLYCOSYLASE"/>
    <property type="match status" value="1"/>
</dbReference>
<dbReference type="Pfam" id="PF01464">
    <property type="entry name" value="SLT"/>
    <property type="match status" value="1"/>
</dbReference>
<comment type="caution">
    <text evidence="5">The sequence shown here is derived from an EMBL/GenBank/DDBJ whole genome shotgun (WGS) entry which is preliminary data.</text>
</comment>
<dbReference type="PANTHER" id="PTHR37423">
    <property type="entry name" value="SOLUBLE LYTIC MUREIN TRANSGLYCOSYLASE-RELATED"/>
    <property type="match status" value="1"/>
</dbReference>
<evidence type="ECO:0000259" key="4">
    <source>
        <dbReference type="Pfam" id="PF14718"/>
    </source>
</evidence>
<sequence>MFLAVYEGAPARRVGIGGRIMGLVALAAALCLGAGVQAQTNTDSSDLVLQAREAQRSRDAQRLSELNAQAQSQQHLLASWVDYWLLGLRLAEARQSDLEAFYARWPGSYVEDRMRNDWLLELGKRRDWKNFAEDYPRFRMNDDREVRCYALLTEHLAGRDVRREARATWLAQRDGDDGCQLLASTLLEAGRLTREDAWLKLRLAAEANRPRAMQGAARLLGKTVEAELKLMQDKPLRYLNRKGAGDNLLRKELATLALVRGAASEPDAAAELLRERWERQLPHELAAWAWAQVARVSALRLQPEAADHYEQALRLQGRQRPEWSDETLAWAARAALRADEGRGRPALLLKAVDLLEQQEGSSAARDPAWAFWKARMLRASHPAGSPQAAQAQALFQGLASPLSFYGKLAAEELGLRPALPAAPAPLTAAERAQAQAHPGLARALRLIELGLRNEGVREWNFSLRGMSDRELLAAAQLACEREVWDRCINTSERTRQEIDLNQRFPTPFRKELLPQAREAGLDPAYVYGLIRQESRFMTDARSHVGASGLMQVMPATARWTAKKVGLAYKPELLTDRDFNLRIGTAYLRLVLDDFGGSQAMAAAAYNAGPGRPRRWREGPRLDAAVWAENIPFNETRDYVKRVLSNATIYAQLLGGDAPELRARLGRAIGPASGPTSDLP</sequence>
<protein>
    <submittedName>
        <fullName evidence="5">Soluble lytic murein transglycosylase</fullName>
    </submittedName>
</protein>
<organism evidence="5 6">
    <name type="scientific">Roseateles asaccharophilus</name>
    <dbReference type="NCBI Taxonomy" id="582607"/>
    <lineage>
        <taxon>Bacteria</taxon>
        <taxon>Pseudomonadati</taxon>
        <taxon>Pseudomonadota</taxon>
        <taxon>Betaproteobacteria</taxon>
        <taxon>Burkholderiales</taxon>
        <taxon>Sphaerotilaceae</taxon>
        <taxon>Roseateles</taxon>
    </lineage>
</organism>
<dbReference type="GO" id="GO:0004553">
    <property type="term" value="F:hydrolase activity, hydrolyzing O-glycosyl compounds"/>
    <property type="evidence" value="ECO:0007669"/>
    <property type="project" value="InterPro"/>
</dbReference>
<dbReference type="Pfam" id="PF14718">
    <property type="entry name" value="SLT_L"/>
    <property type="match status" value="1"/>
</dbReference>
<name>A0A4R6MVD5_9BURK</name>
<dbReference type="InterPro" id="IPR023346">
    <property type="entry name" value="Lysozyme-like_dom_sf"/>
</dbReference>
<accession>A0A4R6MVD5</accession>
<evidence type="ECO:0000259" key="3">
    <source>
        <dbReference type="Pfam" id="PF01464"/>
    </source>
</evidence>
<evidence type="ECO:0000313" key="6">
    <source>
        <dbReference type="Proteomes" id="UP000295357"/>
    </source>
</evidence>
<evidence type="ECO:0000256" key="2">
    <source>
        <dbReference type="ARBA" id="ARBA00022729"/>
    </source>
</evidence>
<dbReference type="SUPFAM" id="SSF48435">
    <property type="entry name" value="Bacterial muramidases"/>
    <property type="match status" value="1"/>
</dbReference>
<dbReference type="Gene3D" id="1.25.20.10">
    <property type="entry name" value="Bacterial muramidases"/>
    <property type="match status" value="1"/>
</dbReference>
<feature type="domain" description="Lytic transglycosylase superhelical linker" evidence="4">
    <location>
        <begin position="435"/>
        <end position="494"/>
    </location>
</feature>
<gene>
    <name evidence="5" type="ORF">DFR39_10936</name>
</gene>
<dbReference type="InterPro" id="IPR012289">
    <property type="entry name" value="Lytic_TGlycosylase_superhlx_L"/>
</dbReference>